<evidence type="ECO:0000313" key="4">
    <source>
        <dbReference type="Proteomes" id="UP000663828"/>
    </source>
</evidence>
<gene>
    <name evidence="2" type="ORF">EDS130_LOCUS13027</name>
    <name evidence="3" type="ORF">XAT740_LOCUS49967</name>
</gene>
<evidence type="ECO:0000313" key="3">
    <source>
        <dbReference type="EMBL" id="CAF1618995.1"/>
    </source>
</evidence>
<comment type="caution">
    <text evidence="3">The sequence shown here is derived from an EMBL/GenBank/DDBJ whole genome shotgun (WGS) entry which is preliminary data.</text>
</comment>
<feature type="compositionally biased region" description="Basic and acidic residues" evidence="1">
    <location>
        <begin position="352"/>
        <end position="369"/>
    </location>
</feature>
<reference evidence="3" key="1">
    <citation type="submission" date="2021-02" db="EMBL/GenBank/DDBJ databases">
        <authorList>
            <person name="Nowell W R."/>
        </authorList>
    </citation>
    <scope>NUCLEOTIDE SEQUENCE</scope>
</reference>
<sequence length="658" mass="75011">MSSANSCTIDSVFYEENSSAQNLPILETVKLDLLIQSKTLGDNMKSLLTLMSANQVNQTEQKQVYENIKQDYEQLIRKLEQKKQTGNFNDVDLDGDLNTELELMKQLLREIASRITGNLFGKSNNNSPTDRRSVPIYEDSHSSQYDRSSLCNHDDLMEQYKKLLTAVNTENTDQNDRMKSMMDELETDLKKSQITSPRLCPPDLFPNQIVEDNKQKAYVYTSAGSDDEPSQSDNISPIPFTKSVESTSAELHYIPSSSVEQHQHKIQEEPSKPKISPRRATKKTASSTQEYHRLGDIRKPEPKDILSDVEQMRQSSLVLPNDATRNSYCSIKTRVQDCDSGIGTNTVTKLASDSKHTSPIDESQLHSLDEDQVSISSSLHSSGTDSGSLYRKHNKRFTNPTLRQRKQDHQSTDYSYLSEIDTYVTHPFDPLPQLPPHNKKLLRSNQVWKPQRTSSPQRARIGFVHRSASIGVGDIEKYKTKLHHPLNATQIHSEVKTQPTVHRSSLLINHTPEKSNLDPIDKFYFDSNKRVIYRYRTNEPRNSITVDQSAISQKKVYRCGKCGSVTPYHHRRHGTSVTRESATQADDLGYESGHKQRNQPYRYTQSISSSESDSDLSANYLQMIALNEAYERAEKVENCSQRLSRYITRQLRLALTLI</sequence>
<protein>
    <submittedName>
        <fullName evidence="3">Uncharacterized protein</fullName>
    </submittedName>
</protein>
<organism evidence="3 4">
    <name type="scientific">Adineta ricciae</name>
    <name type="common">Rotifer</name>
    <dbReference type="NCBI Taxonomy" id="249248"/>
    <lineage>
        <taxon>Eukaryota</taxon>
        <taxon>Metazoa</taxon>
        <taxon>Spiralia</taxon>
        <taxon>Gnathifera</taxon>
        <taxon>Rotifera</taxon>
        <taxon>Eurotatoria</taxon>
        <taxon>Bdelloidea</taxon>
        <taxon>Adinetida</taxon>
        <taxon>Adinetidae</taxon>
        <taxon>Adineta</taxon>
    </lineage>
</organism>
<feature type="compositionally biased region" description="Low complexity" evidence="1">
    <location>
        <begin position="374"/>
        <end position="388"/>
    </location>
</feature>
<dbReference type="Proteomes" id="UP000663828">
    <property type="component" value="Unassembled WGS sequence"/>
</dbReference>
<dbReference type="OrthoDB" id="10035553at2759"/>
<feature type="region of interest" description="Disordered" evidence="1">
    <location>
        <begin position="570"/>
        <end position="601"/>
    </location>
</feature>
<feature type="region of interest" description="Disordered" evidence="1">
    <location>
        <begin position="257"/>
        <end position="291"/>
    </location>
</feature>
<feature type="compositionally biased region" description="Basic and acidic residues" evidence="1">
    <location>
        <begin position="261"/>
        <end position="272"/>
    </location>
</feature>
<keyword evidence="4" id="KW-1185">Reference proteome</keyword>
<dbReference type="EMBL" id="CAJNOR010007536">
    <property type="protein sequence ID" value="CAF1618995.1"/>
    <property type="molecule type" value="Genomic_DNA"/>
</dbReference>
<feature type="compositionally biased region" description="Polar residues" evidence="1">
    <location>
        <begin position="575"/>
        <end position="584"/>
    </location>
</feature>
<name>A0A816C3U3_ADIRI</name>
<evidence type="ECO:0000256" key="1">
    <source>
        <dbReference type="SAM" id="MobiDB-lite"/>
    </source>
</evidence>
<accession>A0A816C3U3</accession>
<dbReference type="AlphaFoldDB" id="A0A816C3U3"/>
<proteinExistence type="predicted"/>
<dbReference type="Proteomes" id="UP000663852">
    <property type="component" value="Unassembled WGS sequence"/>
</dbReference>
<evidence type="ECO:0000313" key="2">
    <source>
        <dbReference type="EMBL" id="CAF0964107.1"/>
    </source>
</evidence>
<dbReference type="EMBL" id="CAJNOJ010000051">
    <property type="protein sequence ID" value="CAF0964107.1"/>
    <property type="molecule type" value="Genomic_DNA"/>
</dbReference>
<feature type="region of interest" description="Disordered" evidence="1">
    <location>
        <begin position="350"/>
        <end position="410"/>
    </location>
</feature>